<feature type="coiled-coil region" evidence="1">
    <location>
        <begin position="10"/>
        <end position="62"/>
    </location>
</feature>
<proteinExistence type="predicted"/>
<evidence type="ECO:0000256" key="1">
    <source>
        <dbReference type="SAM" id="Coils"/>
    </source>
</evidence>
<evidence type="ECO:0000313" key="3">
    <source>
        <dbReference type="Proteomes" id="UP001438707"/>
    </source>
</evidence>
<gene>
    <name evidence="2" type="ORF">WJX74_010389</name>
</gene>
<name>A0AAW1RAL1_9CHLO</name>
<dbReference type="AlphaFoldDB" id="A0AAW1RAL1"/>
<dbReference type="EMBL" id="JALJOS010000015">
    <property type="protein sequence ID" value="KAK9830853.1"/>
    <property type="molecule type" value="Genomic_DNA"/>
</dbReference>
<reference evidence="2 3" key="1">
    <citation type="journal article" date="2024" name="Nat. Commun.">
        <title>Phylogenomics reveals the evolutionary origins of lichenization in chlorophyte algae.</title>
        <authorList>
            <person name="Puginier C."/>
            <person name="Libourel C."/>
            <person name="Otte J."/>
            <person name="Skaloud P."/>
            <person name="Haon M."/>
            <person name="Grisel S."/>
            <person name="Petersen M."/>
            <person name="Berrin J.G."/>
            <person name="Delaux P.M."/>
            <person name="Dal Grande F."/>
            <person name="Keller J."/>
        </authorList>
    </citation>
    <scope>NUCLEOTIDE SEQUENCE [LARGE SCALE GENOMIC DNA]</scope>
    <source>
        <strain evidence="2 3">SAG 2145</strain>
    </source>
</reference>
<protein>
    <submittedName>
        <fullName evidence="2">Uncharacterized protein</fullName>
    </submittedName>
</protein>
<comment type="caution">
    <text evidence="2">The sequence shown here is derived from an EMBL/GenBank/DDBJ whole genome shotgun (WGS) entry which is preliminary data.</text>
</comment>
<sequence length="134" mass="15103">MPLTRLAPLLGNIVRKVEATEQEAVRVKEEQELKIHSLQNKVSSLEATIQLQQEDLKRQRALHDLQIAQCKHERDHARDSLSQAHVDLQQATIQAKNDYSALQAEQEKLVAAYNTITSAFEAEIEDGNYGGQIC</sequence>
<organism evidence="2 3">
    <name type="scientific">Apatococcus lobatus</name>
    <dbReference type="NCBI Taxonomy" id="904363"/>
    <lineage>
        <taxon>Eukaryota</taxon>
        <taxon>Viridiplantae</taxon>
        <taxon>Chlorophyta</taxon>
        <taxon>core chlorophytes</taxon>
        <taxon>Trebouxiophyceae</taxon>
        <taxon>Chlorellales</taxon>
        <taxon>Chlorellaceae</taxon>
        <taxon>Apatococcus</taxon>
    </lineage>
</organism>
<keyword evidence="1" id="KW-0175">Coiled coil</keyword>
<keyword evidence="3" id="KW-1185">Reference proteome</keyword>
<dbReference type="Proteomes" id="UP001438707">
    <property type="component" value="Unassembled WGS sequence"/>
</dbReference>
<evidence type="ECO:0000313" key="2">
    <source>
        <dbReference type="EMBL" id="KAK9830853.1"/>
    </source>
</evidence>
<accession>A0AAW1RAL1</accession>